<evidence type="ECO:0000256" key="1">
    <source>
        <dbReference type="SAM" id="MobiDB-lite"/>
    </source>
</evidence>
<comment type="caution">
    <text evidence="3">The sequence shown here is derived from an EMBL/GenBank/DDBJ whole genome shotgun (WGS) entry which is preliminary data.</text>
</comment>
<keyword evidence="2" id="KW-0472">Membrane</keyword>
<feature type="transmembrane region" description="Helical" evidence="2">
    <location>
        <begin position="298"/>
        <end position="322"/>
    </location>
</feature>
<keyword evidence="2" id="KW-0812">Transmembrane</keyword>
<keyword evidence="2" id="KW-1133">Transmembrane helix</keyword>
<proteinExistence type="predicted"/>
<feature type="compositionally biased region" description="Basic and acidic residues" evidence="1">
    <location>
        <begin position="439"/>
        <end position="448"/>
    </location>
</feature>
<dbReference type="Proteomes" id="UP000324800">
    <property type="component" value="Unassembled WGS sequence"/>
</dbReference>
<gene>
    <name evidence="3" type="ORF">EZS28_022468</name>
</gene>
<accession>A0A5J4VHD5</accession>
<dbReference type="EMBL" id="SNRW01007011">
    <property type="protein sequence ID" value="KAA6382007.1"/>
    <property type="molecule type" value="Genomic_DNA"/>
</dbReference>
<evidence type="ECO:0000313" key="3">
    <source>
        <dbReference type="EMBL" id="KAA6382007.1"/>
    </source>
</evidence>
<feature type="transmembrane region" description="Helical" evidence="2">
    <location>
        <begin position="328"/>
        <end position="351"/>
    </location>
</feature>
<evidence type="ECO:0000256" key="2">
    <source>
        <dbReference type="SAM" id="Phobius"/>
    </source>
</evidence>
<sequence>MLFVDFNWEKYPDIIPYDKEVWLYGQLLIRVPDDKSQARNPFKKEYVPQMNLINTNLYFNKGYGKTSKLNNYYDKEELHNWVSTFGEDVKEESGNHVNRDKFWVDSDGKLVYTENYQVFRIFENILKSTYLSTQLTNLFWYSAFIEGCNILEVINMLANLMKDVNIPMTTIELISIIAEGIYYSNRRIDYKHSLQNPNIEVKNPRPTVYPPITYVQIFEKMKFSPILLPSVRYIPILQPEYEVHKIEYVPVKKPGTLKPIPIEVKVGAPVLLASTVILASGLAKIVTITAKGASIPVIASLIGGGGGGGGGGAAVAGTAAGFSISTVAAVAAVIIIIVIIAVLLAVLLTIFCSYTKYLNGLFVTTKGELYLPNGEVIMTKEDTEIEVPPRNWGQTVIDAKDYEQQSEAVTFDGDTRASGTQTGRLISKYPNVPPPVDYDPDKDQDYQRKRLGNKNPTVSLYKSKIEIFD</sequence>
<feature type="region of interest" description="Disordered" evidence="1">
    <location>
        <begin position="413"/>
        <end position="454"/>
    </location>
</feature>
<organism evidence="3 4">
    <name type="scientific">Streblomastix strix</name>
    <dbReference type="NCBI Taxonomy" id="222440"/>
    <lineage>
        <taxon>Eukaryota</taxon>
        <taxon>Metamonada</taxon>
        <taxon>Preaxostyla</taxon>
        <taxon>Oxymonadida</taxon>
        <taxon>Streblomastigidae</taxon>
        <taxon>Streblomastix</taxon>
    </lineage>
</organism>
<name>A0A5J4VHD5_9EUKA</name>
<feature type="transmembrane region" description="Helical" evidence="2">
    <location>
        <begin position="266"/>
        <end position="286"/>
    </location>
</feature>
<protein>
    <submittedName>
        <fullName evidence="3">Uncharacterized protein</fullName>
    </submittedName>
</protein>
<evidence type="ECO:0000313" key="4">
    <source>
        <dbReference type="Proteomes" id="UP000324800"/>
    </source>
</evidence>
<dbReference type="AlphaFoldDB" id="A0A5J4VHD5"/>
<reference evidence="3 4" key="1">
    <citation type="submission" date="2019-03" db="EMBL/GenBank/DDBJ databases">
        <title>Single cell metagenomics reveals metabolic interactions within the superorganism composed of flagellate Streblomastix strix and complex community of Bacteroidetes bacteria on its surface.</title>
        <authorList>
            <person name="Treitli S.C."/>
            <person name="Kolisko M."/>
            <person name="Husnik F."/>
            <person name="Keeling P."/>
            <person name="Hampl V."/>
        </authorList>
    </citation>
    <scope>NUCLEOTIDE SEQUENCE [LARGE SCALE GENOMIC DNA]</scope>
    <source>
        <strain evidence="3">ST1C</strain>
    </source>
</reference>